<evidence type="ECO:0000259" key="17">
    <source>
        <dbReference type="PROSITE" id="PS52004"/>
    </source>
</evidence>
<gene>
    <name evidence="18" type="ORF">ATZ33_15685</name>
    <name evidence="19" type="ORF">RV15_GL002573</name>
</gene>
<evidence type="ECO:0000256" key="4">
    <source>
        <dbReference type="ARBA" id="ARBA00014657"/>
    </source>
</evidence>
<dbReference type="Gene3D" id="3.40.47.10">
    <property type="match status" value="1"/>
</dbReference>
<dbReference type="SUPFAM" id="SSF53901">
    <property type="entry name" value="Thiolase-like"/>
    <property type="match status" value="2"/>
</dbReference>
<dbReference type="NCBIfam" id="TIGR03150">
    <property type="entry name" value="fabF"/>
    <property type="match status" value="1"/>
</dbReference>
<evidence type="ECO:0000256" key="2">
    <source>
        <dbReference type="ARBA" id="ARBA00008467"/>
    </source>
</evidence>
<dbReference type="InterPro" id="IPR020841">
    <property type="entry name" value="PKS_Beta-ketoAc_synthase_dom"/>
</dbReference>
<dbReference type="InterPro" id="IPR016039">
    <property type="entry name" value="Thiolase-like"/>
</dbReference>
<dbReference type="Pfam" id="PF02801">
    <property type="entry name" value="Ketoacyl-synt_C"/>
    <property type="match status" value="1"/>
</dbReference>
<evidence type="ECO:0000256" key="7">
    <source>
        <dbReference type="ARBA" id="ARBA00022832"/>
    </source>
</evidence>
<evidence type="ECO:0000313" key="20">
    <source>
        <dbReference type="Proteomes" id="UP000065511"/>
    </source>
</evidence>
<evidence type="ECO:0000256" key="15">
    <source>
        <dbReference type="PIRSR" id="PIRSR000447-1"/>
    </source>
</evidence>
<sequence>MKRVVITGMGAVTPLGNTVKEYWQNLVNGTLGIAKITKFDSEDTGVALAGEVKDFDPSEVLERKEQKRMDLFSQYGVVAAMEAWKMSGLTSETIDPKRFGVIVGSGIGGMTTLQDQVRVMDKKGAKRVTPFFVPMVIANMASGNISIKLGAKGPSQTIVTACASATNAIGEAFRTIKYGLADMMITGGTEATICEIGIAGFAALSALNTTEDPARASIPFDKERHGFVMGEGAGMLMLEELEHAQKRGATILGEIVGYGSNCDASHMTAPLKDGSGAADAIELALAEAAIDASAVGYVNAHGTSTPANDAAETAALKRVFGERAYDIPISSTKSMTGHLLGAAGGIEAIACVKTLQEGVAHPTVGYQVEDPECDLDYVTEGSRPVQAEYAISNSFGFGGHNGVICMKKWEEN</sequence>
<dbReference type="Pfam" id="PF00109">
    <property type="entry name" value="ketoacyl-synt"/>
    <property type="match status" value="1"/>
</dbReference>
<evidence type="ECO:0000313" key="19">
    <source>
        <dbReference type="EMBL" id="OJG85508.1"/>
    </source>
</evidence>
<keyword evidence="8" id="KW-0443">Lipid metabolism</keyword>
<protein>
    <recommendedName>
        <fullName evidence="4 14">3-oxoacyl-[acyl-carrier-protein] synthase 2</fullName>
        <ecNumber evidence="3 14">2.3.1.179</ecNumber>
    </recommendedName>
</protein>
<dbReference type="InterPro" id="IPR018201">
    <property type="entry name" value="Ketoacyl_synth_AS"/>
</dbReference>
<dbReference type="PROSITE" id="PS52004">
    <property type="entry name" value="KS3_2"/>
    <property type="match status" value="1"/>
</dbReference>
<name>A0A0S3KET5_9ENTE</name>
<dbReference type="InterPro" id="IPR017568">
    <property type="entry name" value="3-oxoacyl-ACP_synth-2"/>
</dbReference>
<evidence type="ECO:0000256" key="6">
    <source>
        <dbReference type="ARBA" id="ARBA00022679"/>
    </source>
</evidence>
<comment type="similarity">
    <text evidence="2 14 16">Belongs to the thiolase-like superfamily. Beta-ketoacyl-ACP synthases family.</text>
</comment>
<evidence type="ECO:0000256" key="14">
    <source>
        <dbReference type="PIRNR" id="PIRNR000447"/>
    </source>
</evidence>
<comment type="catalytic activity">
    <reaction evidence="12 14">
        <text>(9Z)-hexadecenoyl-[ACP] + malonyl-[ACP] + H(+) = 3-oxo-(11Z)-octadecenoyl-[ACP] + holo-[ACP] + CO2</text>
        <dbReference type="Rhea" id="RHEA:55040"/>
        <dbReference type="Rhea" id="RHEA-COMP:9623"/>
        <dbReference type="Rhea" id="RHEA-COMP:9685"/>
        <dbReference type="Rhea" id="RHEA-COMP:10800"/>
        <dbReference type="Rhea" id="RHEA-COMP:14074"/>
        <dbReference type="ChEBI" id="CHEBI:15378"/>
        <dbReference type="ChEBI" id="CHEBI:16526"/>
        <dbReference type="ChEBI" id="CHEBI:64479"/>
        <dbReference type="ChEBI" id="CHEBI:78449"/>
        <dbReference type="ChEBI" id="CHEBI:83989"/>
        <dbReference type="ChEBI" id="CHEBI:138538"/>
        <dbReference type="EC" id="2.3.1.179"/>
    </reaction>
</comment>
<comment type="pathway">
    <text evidence="1 14">Lipid metabolism; fatty acid biosynthesis.</text>
</comment>
<keyword evidence="7" id="KW-0276">Fatty acid metabolism</keyword>
<accession>A0A0S3KET5</accession>
<evidence type="ECO:0000256" key="3">
    <source>
        <dbReference type="ARBA" id="ARBA00012356"/>
    </source>
</evidence>
<evidence type="ECO:0000256" key="11">
    <source>
        <dbReference type="ARBA" id="ARBA00024006"/>
    </source>
</evidence>
<dbReference type="KEGG" id="ess:ATZ33_15685"/>
<dbReference type="GO" id="GO:0004315">
    <property type="term" value="F:3-oxoacyl-[acyl-carrier-protein] synthase activity"/>
    <property type="evidence" value="ECO:0007669"/>
    <property type="project" value="UniProtKB-UniRule"/>
</dbReference>
<dbReference type="EC" id="2.3.1.179" evidence="3 14"/>
<evidence type="ECO:0000256" key="1">
    <source>
        <dbReference type="ARBA" id="ARBA00005194"/>
    </source>
</evidence>
<evidence type="ECO:0000256" key="13">
    <source>
        <dbReference type="ARBA" id="ARBA00047659"/>
    </source>
</evidence>
<dbReference type="OrthoDB" id="9808669at2"/>
<dbReference type="GO" id="GO:0006633">
    <property type="term" value="P:fatty acid biosynthetic process"/>
    <property type="evidence" value="ECO:0007669"/>
    <property type="project" value="UniProtKB-UniRule"/>
</dbReference>
<evidence type="ECO:0000256" key="9">
    <source>
        <dbReference type="ARBA" id="ARBA00023160"/>
    </source>
</evidence>
<evidence type="ECO:0000256" key="10">
    <source>
        <dbReference type="ARBA" id="ARBA00023315"/>
    </source>
</evidence>
<keyword evidence="10 14" id="KW-0012">Acyltransferase</keyword>
<dbReference type="Proteomes" id="UP000183039">
    <property type="component" value="Unassembled WGS sequence"/>
</dbReference>
<keyword evidence="5 14" id="KW-0444">Lipid biosynthesis</keyword>
<dbReference type="PANTHER" id="PTHR11712:SF336">
    <property type="entry name" value="3-OXOACYL-[ACYL-CARRIER-PROTEIN] SYNTHASE, MITOCHONDRIAL"/>
    <property type="match status" value="1"/>
</dbReference>
<dbReference type="PANTHER" id="PTHR11712">
    <property type="entry name" value="POLYKETIDE SYNTHASE-RELATED"/>
    <property type="match status" value="1"/>
</dbReference>
<organism evidence="19 21">
    <name type="scientific">Enterococcus silesiacus</name>
    <dbReference type="NCBI Taxonomy" id="332949"/>
    <lineage>
        <taxon>Bacteria</taxon>
        <taxon>Bacillati</taxon>
        <taxon>Bacillota</taxon>
        <taxon>Bacilli</taxon>
        <taxon>Lactobacillales</taxon>
        <taxon>Enterococcaceae</taxon>
        <taxon>Enterococcus</taxon>
    </lineage>
</organism>
<feature type="domain" description="Ketosynthase family 3 (KS3)" evidence="17">
    <location>
        <begin position="1"/>
        <end position="408"/>
    </location>
</feature>
<keyword evidence="9 14" id="KW-0275">Fatty acid biosynthesis</keyword>
<dbReference type="AlphaFoldDB" id="A0A0S3KET5"/>
<dbReference type="InterPro" id="IPR014030">
    <property type="entry name" value="Ketoacyl_synth_N"/>
</dbReference>
<dbReference type="EMBL" id="JXLC01000037">
    <property type="protein sequence ID" value="OJG85508.1"/>
    <property type="molecule type" value="Genomic_DNA"/>
</dbReference>
<dbReference type="RefSeq" id="WP_071879287.1">
    <property type="nucleotide sequence ID" value="NZ_JXLC01000037.1"/>
</dbReference>
<comment type="function">
    <text evidence="11 14">Involved in the type II fatty acid elongation cycle. Catalyzes the elongation of a wide range of acyl-ACP by the addition of two carbons from malonyl-ACP to an acyl acceptor. Can efficiently catalyze the conversion of palmitoleoyl-ACP (cis-hexadec-9-enoyl-ACP) to cis-vaccenoyl-ACP (cis-octadec-11-enoyl-ACP), an essential step in the thermal regulation of fatty acid composition.</text>
</comment>
<dbReference type="InterPro" id="IPR014031">
    <property type="entry name" value="Ketoacyl_synth_C"/>
</dbReference>
<dbReference type="InterPro" id="IPR000794">
    <property type="entry name" value="Beta-ketoacyl_synthase"/>
</dbReference>
<dbReference type="Proteomes" id="UP000065511">
    <property type="component" value="Chromosome"/>
</dbReference>
<dbReference type="GO" id="GO:0005829">
    <property type="term" value="C:cytosol"/>
    <property type="evidence" value="ECO:0007669"/>
    <property type="project" value="TreeGrafter"/>
</dbReference>
<dbReference type="PROSITE" id="PS00606">
    <property type="entry name" value="KS3_1"/>
    <property type="match status" value="1"/>
</dbReference>
<evidence type="ECO:0000256" key="16">
    <source>
        <dbReference type="RuleBase" id="RU003694"/>
    </source>
</evidence>
<evidence type="ECO:0000256" key="8">
    <source>
        <dbReference type="ARBA" id="ARBA00023098"/>
    </source>
</evidence>
<evidence type="ECO:0000256" key="5">
    <source>
        <dbReference type="ARBA" id="ARBA00022516"/>
    </source>
</evidence>
<dbReference type="EMBL" id="CP013614">
    <property type="protein sequence ID" value="ALS02766.1"/>
    <property type="molecule type" value="Genomic_DNA"/>
</dbReference>
<dbReference type="CDD" id="cd00834">
    <property type="entry name" value="KAS_I_II"/>
    <property type="match status" value="1"/>
</dbReference>
<evidence type="ECO:0000256" key="12">
    <source>
        <dbReference type="ARBA" id="ARBA00047318"/>
    </source>
</evidence>
<comment type="catalytic activity">
    <reaction evidence="13 14">
        <text>a fatty acyl-[ACP] + malonyl-[ACP] + H(+) = a 3-oxoacyl-[ACP] + holo-[ACP] + CO2</text>
        <dbReference type="Rhea" id="RHEA:22836"/>
        <dbReference type="Rhea" id="RHEA-COMP:9623"/>
        <dbReference type="Rhea" id="RHEA-COMP:9685"/>
        <dbReference type="Rhea" id="RHEA-COMP:9916"/>
        <dbReference type="Rhea" id="RHEA-COMP:14125"/>
        <dbReference type="ChEBI" id="CHEBI:15378"/>
        <dbReference type="ChEBI" id="CHEBI:16526"/>
        <dbReference type="ChEBI" id="CHEBI:64479"/>
        <dbReference type="ChEBI" id="CHEBI:78449"/>
        <dbReference type="ChEBI" id="CHEBI:78776"/>
        <dbReference type="ChEBI" id="CHEBI:138651"/>
    </reaction>
</comment>
<keyword evidence="20" id="KW-1185">Reference proteome</keyword>
<proteinExistence type="inferred from homology"/>
<reference evidence="19 21" key="1">
    <citation type="submission" date="2014-12" db="EMBL/GenBank/DDBJ databases">
        <title>Draft genome sequences of 29 type strains of Enterococci.</title>
        <authorList>
            <person name="Zhong Z."/>
            <person name="Sun Z."/>
            <person name="Liu W."/>
            <person name="Zhang W."/>
            <person name="Zhang H."/>
        </authorList>
    </citation>
    <scope>NUCLEOTIDE SEQUENCE [LARGE SCALE GENOMIC DNA]</scope>
    <source>
        <strain evidence="19 21">DSM 22801</strain>
    </source>
</reference>
<feature type="active site" description="For beta-ketoacyl synthase activity" evidence="15">
    <location>
        <position position="162"/>
    </location>
</feature>
<keyword evidence="6 14" id="KW-0808">Transferase</keyword>
<dbReference type="SMART" id="SM00825">
    <property type="entry name" value="PKS_KS"/>
    <property type="match status" value="1"/>
</dbReference>
<dbReference type="PIRSF" id="PIRSF000447">
    <property type="entry name" value="KAS_II"/>
    <property type="match status" value="1"/>
</dbReference>
<dbReference type="NCBIfam" id="NF005589">
    <property type="entry name" value="PRK07314.1"/>
    <property type="match status" value="1"/>
</dbReference>
<dbReference type="NCBIfam" id="NF004970">
    <property type="entry name" value="PRK06333.1"/>
    <property type="match status" value="1"/>
</dbReference>
<evidence type="ECO:0000313" key="18">
    <source>
        <dbReference type="EMBL" id="ALS02766.1"/>
    </source>
</evidence>
<dbReference type="FunFam" id="3.40.47.10:FF:000009">
    <property type="entry name" value="3-oxoacyl-[acyl-carrier-protein] synthase 2"/>
    <property type="match status" value="1"/>
</dbReference>
<evidence type="ECO:0000313" key="21">
    <source>
        <dbReference type="Proteomes" id="UP000183039"/>
    </source>
</evidence>
<reference evidence="18 20" key="2">
    <citation type="submission" date="2015-12" db="EMBL/GenBank/DDBJ databases">
        <authorList>
            <person name="Lauer A."/>
            <person name="Humrighouse B."/>
            <person name="Loparev V."/>
            <person name="Shewmaker P.L."/>
            <person name="Whitney A.M."/>
            <person name="McLaughlin R.W."/>
        </authorList>
    </citation>
    <scope>NUCLEOTIDE SEQUENCE [LARGE SCALE GENOMIC DNA]</scope>
    <source>
        <strain evidence="18 20">LMG 23085</strain>
    </source>
</reference>